<dbReference type="GO" id="GO:0007015">
    <property type="term" value="P:actin filament organization"/>
    <property type="evidence" value="ECO:0000318"/>
    <property type="project" value="GO_Central"/>
</dbReference>
<dbReference type="InParanoid" id="Q4QA47"/>
<accession>Q4QA47</accession>
<dbReference type="GO" id="GO:0000146">
    <property type="term" value="F:microfilament motor activity"/>
    <property type="evidence" value="ECO:0000318"/>
    <property type="project" value="GO_Central"/>
</dbReference>
<dbReference type="VEuPathDB" id="TriTrypDB:LmjF.25.0480"/>
<keyword evidence="3" id="KW-1185">Reference proteome</keyword>
<reference evidence="2 3" key="1">
    <citation type="journal article" date="2005" name="Science">
        <title>The genome of the kinetoplastid parasite, Leishmania major.</title>
        <authorList>
            <person name="Ivens A.C."/>
            <person name="Peacock C.S."/>
            <person name="Worthey E.A."/>
            <person name="Murphy L."/>
            <person name="Aggarwal G."/>
            <person name="Berriman M."/>
            <person name="Sisk E."/>
            <person name="Rajandream M.A."/>
            <person name="Adlem E."/>
            <person name="Aert R."/>
            <person name="Anupama A."/>
            <person name="Apostolou Z."/>
            <person name="Attipoe P."/>
            <person name="Bason N."/>
            <person name="Bauser C."/>
            <person name="Beck A."/>
            <person name="Beverley S.M."/>
            <person name="Bianchettin G."/>
            <person name="Borzym K."/>
            <person name="Bothe G."/>
            <person name="Bruschi C.V."/>
            <person name="Collins M."/>
            <person name="Cadag E."/>
            <person name="Ciarloni L."/>
            <person name="Clayton C."/>
            <person name="Coulson R.M."/>
            <person name="Cronin A."/>
            <person name="Cruz A.K."/>
            <person name="Davies R.M."/>
            <person name="De Gaudenzi J."/>
            <person name="Dobson D.E."/>
            <person name="Duesterhoeft A."/>
            <person name="Fazelina G."/>
            <person name="Fosker N."/>
            <person name="Frasch A.C."/>
            <person name="Fraser A."/>
            <person name="Fuchs M."/>
            <person name="Gabel C."/>
            <person name="Goble A."/>
            <person name="Goffeau A."/>
            <person name="Harris D."/>
            <person name="Hertz-Fowler C."/>
            <person name="Hilbert H."/>
            <person name="Horn D."/>
            <person name="Huang Y."/>
            <person name="Klages S."/>
            <person name="Knights A."/>
            <person name="Kube M."/>
            <person name="Larke N."/>
            <person name="Litvin L."/>
            <person name="Lord A."/>
            <person name="Louie T."/>
            <person name="Marra M."/>
            <person name="Masuy D."/>
            <person name="Matthews K."/>
            <person name="Michaeli S."/>
            <person name="Mottram J.C."/>
            <person name="Muller-Auer S."/>
            <person name="Munden H."/>
            <person name="Nelson S."/>
            <person name="Norbertczak H."/>
            <person name="Oliver K."/>
            <person name="O'neil S."/>
            <person name="Pentony M."/>
            <person name="Pohl T.M."/>
            <person name="Price C."/>
            <person name="Purnelle B."/>
            <person name="Quail M.A."/>
            <person name="Rabbinowitsch E."/>
            <person name="Reinhardt R."/>
            <person name="Rieger M."/>
            <person name="Rinta J."/>
            <person name="Robben J."/>
            <person name="Robertson L."/>
            <person name="Ruiz J.C."/>
            <person name="Rutter S."/>
            <person name="Saunders D."/>
            <person name="Schafer M."/>
            <person name="Schein J."/>
            <person name="Schwartz D.C."/>
            <person name="Seeger K."/>
            <person name="Seyler A."/>
            <person name="Sharp S."/>
            <person name="Shin H."/>
            <person name="Sivam D."/>
            <person name="Squares R."/>
            <person name="Squares S."/>
            <person name="Tosato V."/>
            <person name="Vogt C."/>
            <person name="Volckaert G."/>
            <person name="Wambutt R."/>
            <person name="Warren T."/>
            <person name="Wedler H."/>
            <person name="Woodward J."/>
            <person name="Zhou S."/>
            <person name="Zimmermann W."/>
            <person name="Smith D.F."/>
            <person name="Blackwell J.M."/>
            <person name="Stuart K.D."/>
            <person name="Barrell B."/>
            <person name="Myler P.J."/>
        </authorList>
    </citation>
    <scope>NUCLEOTIDE SEQUENCE [LARGE SCALE GENOMIC DNA]</scope>
    <source>
        <strain evidence="3">MHOM/IL/81/Friedlin</strain>
    </source>
</reference>
<name>Q4QA47_LEIMA</name>
<feature type="region of interest" description="Disordered" evidence="1">
    <location>
        <begin position="1362"/>
        <end position="1424"/>
    </location>
</feature>
<evidence type="ECO:0000313" key="2">
    <source>
        <dbReference type="EMBL" id="CAJ04731.1"/>
    </source>
</evidence>
<organism evidence="2 3">
    <name type="scientific">Leishmania major</name>
    <dbReference type="NCBI Taxonomy" id="5664"/>
    <lineage>
        <taxon>Eukaryota</taxon>
        <taxon>Discoba</taxon>
        <taxon>Euglenozoa</taxon>
        <taxon>Kinetoplastea</taxon>
        <taxon>Metakinetoplastina</taxon>
        <taxon>Trypanosomatida</taxon>
        <taxon>Trypanosomatidae</taxon>
        <taxon>Leishmaniinae</taxon>
        <taxon>Leishmania</taxon>
    </lineage>
</organism>
<evidence type="ECO:0008006" key="4">
    <source>
        <dbReference type="Google" id="ProtNLM"/>
    </source>
</evidence>
<dbReference type="eggNOG" id="ENOG502SM2A">
    <property type="taxonomic scope" value="Eukaryota"/>
</dbReference>
<dbReference type="OMA" id="LQREACY"/>
<feature type="region of interest" description="Disordered" evidence="1">
    <location>
        <begin position="163"/>
        <end position="198"/>
    </location>
</feature>
<proteinExistence type="predicted"/>
<gene>
    <name evidence="2" type="ORF">LMJF_25_0480</name>
</gene>
<evidence type="ECO:0000256" key="1">
    <source>
        <dbReference type="SAM" id="MobiDB-lite"/>
    </source>
</evidence>
<dbReference type="GO" id="GO:0005737">
    <property type="term" value="C:cytoplasm"/>
    <property type="evidence" value="ECO:0000318"/>
    <property type="project" value="GO_Central"/>
</dbReference>
<dbReference type="HOGENOM" id="CLU_248348_0_0_1"/>
<dbReference type="PROSITE" id="PS50096">
    <property type="entry name" value="IQ"/>
    <property type="match status" value="1"/>
</dbReference>
<feature type="compositionally biased region" description="Basic and acidic residues" evidence="1">
    <location>
        <begin position="1393"/>
        <end position="1404"/>
    </location>
</feature>
<dbReference type="PANTHER" id="PTHR13140:SF706">
    <property type="entry name" value="DILUTE CLASS UNCONVENTIONAL MYOSIN, ISOFORM C"/>
    <property type="match status" value="1"/>
</dbReference>
<protein>
    <recommendedName>
        <fullName evidence="4">Myosin heavy chain</fullName>
    </recommendedName>
</protein>
<dbReference type="VEuPathDB" id="TriTrypDB:LMJSD75_250010400"/>
<dbReference type="Gene3D" id="1.20.120.720">
    <property type="entry name" value="Myosin VI head, motor domain, U50 subdomain"/>
    <property type="match status" value="1"/>
</dbReference>
<dbReference type="GeneID" id="5652457"/>
<dbReference type="STRING" id="5664.Q4QA47"/>
<dbReference type="GO" id="GO:0051015">
    <property type="term" value="F:actin filament binding"/>
    <property type="evidence" value="ECO:0000318"/>
    <property type="project" value="GO_Central"/>
</dbReference>
<reference evidence="2 3" key="2">
    <citation type="journal article" date="2011" name="Genome Res.">
        <title>Chromosome and gene copy number variation allow major structural change between species and strains of Leishmania.</title>
        <authorList>
            <person name="Rogers M.B."/>
            <person name="Hilley J.D."/>
            <person name="Dickens N.J."/>
            <person name="Wilkes J."/>
            <person name="Bates P.A."/>
            <person name="Depledge D.P."/>
            <person name="Harris D."/>
            <person name="Her Y."/>
            <person name="Herzyk P."/>
            <person name="Imamura H."/>
            <person name="Otto T.D."/>
            <person name="Sanders M."/>
            <person name="Seeger K."/>
            <person name="Dujardin J.C."/>
            <person name="Berriman M."/>
            <person name="Smith D.F."/>
            <person name="Hertz-Fowler C."/>
            <person name="Mottram J.C."/>
        </authorList>
    </citation>
    <scope>NUCLEOTIDE SEQUENCE [LARGE SCALE GENOMIC DNA]</scope>
    <source>
        <strain evidence="3">MHOM/IL/81/Friedlin</strain>
    </source>
</reference>
<dbReference type="VEuPathDB" id="TriTrypDB:LMJFC_250010600"/>
<dbReference type="KEGG" id="lma:LMJF_25_0480"/>
<dbReference type="PANTHER" id="PTHR13140">
    <property type="entry name" value="MYOSIN"/>
    <property type="match status" value="1"/>
</dbReference>
<dbReference type="VEuPathDB" id="TriTrypDB:LMJLV39_250010400"/>
<dbReference type="RefSeq" id="XP_001683801.1">
    <property type="nucleotide sequence ID" value="XM_001683749.1"/>
</dbReference>
<dbReference type="EMBL" id="FR796421">
    <property type="protein sequence ID" value="CAJ04731.1"/>
    <property type="molecule type" value="Genomic_DNA"/>
</dbReference>
<dbReference type="InterPro" id="IPR027417">
    <property type="entry name" value="P-loop_NTPase"/>
</dbReference>
<dbReference type="GO" id="GO:0016020">
    <property type="term" value="C:membrane"/>
    <property type="evidence" value="ECO:0000318"/>
    <property type="project" value="GO_Central"/>
</dbReference>
<evidence type="ECO:0000313" key="3">
    <source>
        <dbReference type="Proteomes" id="UP000000542"/>
    </source>
</evidence>
<feature type="region of interest" description="Disordered" evidence="1">
    <location>
        <begin position="1296"/>
        <end position="1318"/>
    </location>
</feature>
<dbReference type="SUPFAM" id="SSF52540">
    <property type="entry name" value="P-loop containing nucleoside triphosphate hydrolases"/>
    <property type="match status" value="2"/>
</dbReference>
<dbReference type="GO" id="GO:0015629">
    <property type="term" value="C:actin cytoskeleton"/>
    <property type="evidence" value="ECO:0000318"/>
    <property type="project" value="GO_Central"/>
</dbReference>
<dbReference type="Proteomes" id="UP000000542">
    <property type="component" value="Chromosome 25"/>
</dbReference>
<sequence>MCRAAFWACSSVSSGTAAADRTPPQQCAAKSSRPRASQDWMLHDILVTPLYVCVNPAAVVPLNTSADLLLLRRVASGGVPVDAAEVTAASSAALDVLLRESPTCGALVYGLLLQQRQWTVHNTVAPPLSILDSSACIVAEGGDFTPYEEALAADVYVSAVPSLPAASPSTRPPRTRSPTETTQLATSPSASPEEEGDDVLDHSFGAWAAKLSQQLLRRWACLPSQTVLCCGERQATLRHRRGLVLRHAADVRGGTTPASATQSDSYVRRLRAALYLLDALRPVGSVPGRYACERGETNSSVVVDALDVVLEECEDDDRRCEPLELQRCYRLLRGRVRRVAAFAPVAALGWSADGSRLTPEPDYLQLPWCAAHSTALALTAAQAYATPSSMPSYAHVSLSGLDACMDTLQFTAEQQTCLHELAYSVLYLASLTFTSQRGPSGGPAAVSAKSLPALSAAAQLLRLPASELVAALTTVAARDGVQSTSAATRHALNCAGAMQMQRTLVTHLGGLVVRTLMHLINAALHVDGRVATEARTLTLAAVADTEDTAAQEQHTHMPGAHEERHEGSGGGLTKWYAAYVRCHAALTVRDRLVCALQREACYEGVELEVDSWLDELSAASTASTATALRLGRVAAEVREVATRVMMPSAKQRGKGTVLTTHTAAGAYDFVDTTCDIPVVAELAHILEAVTSRCIGADVSAEPPLSSPEAVQRLLTEQLQALVASMRQATASEEVDNAKRVAEEVVCTWEGTASADSSACDGALVLTFPRGLHPPLRLSVRCLAADIFAAARLCLTGTTPAMQQIIGGVSKRCVSWTSAGISPKGGERGEAQMVQSPLYHVYRGRGGEEDMSASPKLTPCSAHAAVQSILARRHQSHSSMANIAMDVGHRGGHAAPLASDFWYVILAVPVLAETASWGPLRDAGDLDQHQWSSAGAYPFLEPVLPHDAPVSPAPAPRVALTRDDALTTHLHERDPLLLALFFWSRLCHCHICPVPVFAKVCAVPLLTSYAQWRPSKRASPHNTAATSWAAVEGREDFLSESTARAVTDASSSAPLRTPRLRMRAMAPDDAAAEFLNRVRYLQHQARYRELCLLALAEVPCCSDGGVVLGVSAVFLRSAAVAAIRSCCTELRETAVRCLQETGRGFLARRRLCFAHEQQRQQRQQEHRRSLRLANSCLGNAAVPASAEMREREALEHARDAQLTQAAHERTHALTCSTRHLSHNVSQLQQGWTETLELLEGELVGAVVQINAYETQRRSAEDAARQEARLTLRVHEEAWSEVWAGAKELRTRRQAALAERRRRRRPSPLARSASQGPVAIEEGIRRATAAAHHTSQLRREAVQSAEAALLSQLIRASRREDAQSLADHVRRQEARATRLADSRRQDKSGVVASEEAQRHEGQRESEITATLPQHVESPTDFSRRQYSNPEGLVLARPCRSSDQRSTGVTLTRPLGEGRTRSISVSRSERGGVGRTPIASIERTTTATADSSEWAVQRDLMSLWESSRMSV</sequence>
<feature type="compositionally biased region" description="Basic and acidic residues" evidence="1">
    <location>
        <begin position="1362"/>
        <end position="1385"/>
    </location>
</feature>